<organism evidence="2 3">
    <name type="scientific">Echinicola vietnamensis (strain DSM 17526 / LMG 23754 / KMM 6221)</name>
    <dbReference type="NCBI Taxonomy" id="926556"/>
    <lineage>
        <taxon>Bacteria</taxon>
        <taxon>Pseudomonadati</taxon>
        <taxon>Bacteroidota</taxon>
        <taxon>Cytophagia</taxon>
        <taxon>Cytophagales</taxon>
        <taxon>Cyclobacteriaceae</taxon>
        <taxon>Echinicola</taxon>
    </lineage>
</organism>
<dbReference type="HOGENOM" id="CLU_104232_0_0_10"/>
<dbReference type="OrthoDB" id="9801052at2"/>
<keyword evidence="3" id="KW-1185">Reference proteome</keyword>
<reference evidence="3" key="1">
    <citation type="submission" date="2012-02" db="EMBL/GenBank/DDBJ databases">
        <title>The complete genome of Echinicola vietnamensis DSM 17526.</title>
        <authorList>
            <person name="Lucas S."/>
            <person name="Copeland A."/>
            <person name="Lapidus A."/>
            <person name="Glavina del Rio T."/>
            <person name="Dalin E."/>
            <person name="Tice H."/>
            <person name="Bruce D."/>
            <person name="Goodwin L."/>
            <person name="Pitluck S."/>
            <person name="Peters L."/>
            <person name="Ovchinnikova G."/>
            <person name="Teshima H."/>
            <person name="Kyrpides N."/>
            <person name="Mavromatis K."/>
            <person name="Ivanova N."/>
            <person name="Brettin T."/>
            <person name="Detter J.C."/>
            <person name="Han C."/>
            <person name="Larimer F."/>
            <person name="Land M."/>
            <person name="Hauser L."/>
            <person name="Markowitz V."/>
            <person name="Cheng J.-F."/>
            <person name="Hugenholtz P."/>
            <person name="Woyke T."/>
            <person name="Wu D."/>
            <person name="Brambilla E."/>
            <person name="Klenk H.-P."/>
            <person name="Eisen J.A."/>
        </authorList>
    </citation>
    <scope>NUCLEOTIDE SEQUENCE [LARGE SCALE GENOMIC DNA]</scope>
    <source>
        <strain evidence="3">DSM 17526 / LMG 23754 / KMM 6221</strain>
    </source>
</reference>
<proteinExistence type="predicted"/>
<dbReference type="CDD" id="cd12797">
    <property type="entry name" value="M23_peptidase"/>
    <property type="match status" value="1"/>
</dbReference>
<dbReference type="RefSeq" id="WP_015265025.1">
    <property type="nucleotide sequence ID" value="NC_019904.1"/>
</dbReference>
<evidence type="ECO:0000313" key="2">
    <source>
        <dbReference type="EMBL" id="AGA77461.1"/>
    </source>
</evidence>
<evidence type="ECO:0000313" key="3">
    <source>
        <dbReference type="Proteomes" id="UP000010796"/>
    </source>
</evidence>
<dbReference type="SUPFAM" id="SSF51261">
    <property type="entry name" value="Duplicated hybrid motif"/>
    <property type="match status" value="1"/>
</dbReference>
<dbReference type="InterPro" id="IPR011055">
    <property type="entry name" value="Dup_hybrid_motif"/>
</dbReference>
<dbReference type="eggNOG" id="COG0739">
    <property type="taxonomic scope" value="Bacteria"/>
</dbReference>
<dbReference type="PANTHER" id="PTHR21666:SF270">
    <property type="entry name" value="MUREIN HYDROLASE ACTIVATOR ENVC"/>
    <property type="match status" value="1"/>
</dbReference>
<dbReference type="Gene3D" id="2.70.70.10">
    <property type="entry name" value="Glucose Permease (Domain IIA)"/>
    <property type="match status" value="1"/>
</dbReference>
<dbReference type="PANTHER" id="PTHR21666">
    <property type="entry name" value="PEPTIDASE-RELATED"/>
    <property type="match status" value="1"/>
</dbReference>
<protein>
    <submittedName>
        <fullName evidence="2">Metalloendopeptidase-like membrane protein</fullName>
    </submittedName>
</protein>
<evidence type="ECO:0000259" key="1">
    <source>
        <dbReference type="Pfam" id="PF01551"/>
    </source>
</evidence>
<gene>
    <name evidence="2" type="ordered locus">Echvi_1190</name>
</gene>
<dbReference type="STRING" id="926556.Echvi_1190"/>
<dbReference type="AlphaFoldDB" id="L0FXH9"/>
<feature type="domain" description="M23ase beta-sheet core" evidence="1">
    <location>
        <begin position="92"/>
        <end position="189"/>
    </location>
</feature>
<dbReference type="GO" id="GO:0004222">
    <property type="term" value="F:metalloendopeptidase activity"/>
    <property type="evidence" value="ECO:0007669"/>
    <property type="project" value="TreeGrafter"/>
</dbReference>
<sequence length="229" mass="25669">MQKLLNSLEISDIYPLVGVKLTAENSMLLDFTAKNEDLATLDISSTPLFDAYVFGQLDAAKKSFGIGGYLEPRAIYHRSEVFGKDHEERRSIHLGVDIWAKAGQPIFAPLAGRVHSFQNNKGYGNYGPTIILEHTYEDVTFFSLYGHLAKADLEGLQLGQQVQAGEEFAHIGPFPENGDWPPHLHFQLMLDLGDHWGDYPGVCAPKDLDYYRNNCPDPSWLLGMENAFH</sequence>
<accession>L0FXH9</accession>
<dbReference type="Proteomes" id="UP000010796">
    <property type="component" value="Chromosome"/>
</dbReference>
<dbReference type="InterPro" id="IPR050570">
    <property type="entry name" value="Cell_wall_metabolism_enzyme"/>
</dbReference>
<dbReference type="Pfam" id="PF01551">
    <property type="entry name" value="Peptidase_M23"/>
    <property type="match status" value="1"/>
</dbReference>
<dbReference type="KEGG" id="evi:Echvi_1190"/>
<dbReference type="PATRIC" id="fig|926556.3.peg.1256"/>
<name>L0FXH9_ECHVK</name>
<dbReference type="InterPro" id="IPR016047">
    <property type="entry name" value="M23ase_b-sheet_dom"/>
</dbReference>
<dbReference type="EMBL" id="CP003346">
    <property type="protein sequence ID" value="AGA77461.1"/>
    <property type="molecule type" value="Genomic_DNA"/>
</dbReference>